<dbReference type="PANTHER" id="PTHR41534">
    <property type="entry name" value="BLR3401 PROTEIN"/>
    <property type="match status" value="1"/>
</dbReference>
<dbReference type="KEGG" id="eff:skT53_01990"/>
<protein>
    <recommendedName>
        <fullName evidence="5">p-cumate dioxygenase</fullName>
    </recommendedName>
</protein>
<accession>A0A7I8D542</accession>
<evidence type="ECO:0000256" key="1">
    <source>
        <dbReference type="ARBA" id="ARBA00009570"/>
    </source>
</evidence>
<gene>
    <name evidence="3" type="ORF">skT53_01990</name>
</gene>
<dbReference type="RefSeq" id="WP_200759358.1">
    <property type="nucleotide sequence ID" value="NZ_AP023366.1"/>
</dbReference>
<evidence type="ECO:0000313" key="3">
    <source>
        <dbReference type="EMBL" id="BCJ85214.1"/>
    </source>
</evidence>
<keyword evidence="4" id="KW-1185">Reference proteome</keyword>
<reference evidence="3 4" key="1">
    <citation type="submission" date="2020-08" db="EMBL/GenBank/DDBJ databases">
        <title>Complete Genome Sequence of Effusibacillus dendaii Strain skT53, Isolated from Farmland soil.</title>
        <authorList>
            <person name="Konishi T."/>
            <person name="Kawasaki H."/>
        </authorList>
    </citation>
    <scope>NUCLEOTIDE SEQUENCE [LARGE SCALE GENOMIC DNA]</scope>
    <source>
        <strain evidence="4">skT53</strain>
    </source>
</reference>
<organism evidence="3 4">
    <name type="scientific">Effusibacillus dendaii</name>
    <dbReference type="NCBI Taxonomy" id="2743772"/>
    <lineage>
        <taxon>Bacteria</taxon>
        <taxon>Bacillati</taxon>
        <taxon>Bacillota</taxon>
        <taxon>Bacilli</taxon>
        <taxon>Bacillales</taxon>
        <taxon>Alicyclobacillaceae</taxon>
        <taxon>Effusibacillus</taxon>
    </lineage>
</organism>
<dbReference type="GO" id="GO:0016491">
    <property type="term" value="F:oxidoreductase activity"/>
    <property type="evidence" value="ECO:0007669"/>
    <property type="project" value="UniProtKB-KW"/>
</dbReference>
<dbReference type="Gene3D" id="3.10.450.50">
    <property type="match status" value="1"/>
</dbReference>
<evidence type="ECO:0000256" key="2">
    <source>
        <dbReference type="ARBA" id="ARBA00023002"/>
    </source>
</evidence>
<evidence type="ECO:0000313" key="4">
    <source>
        <dbReference type="Proteomes" id="UP000593802"/>
    </source>
</evidence>
<dbReference type="SUPFAM" id="SSF54427">
    <property type="entry name" value="NTF2-like"/>
    <property type="match status" value="1"/>
</dbReference>
<dbReference type="InterPro" id="IPR000391">
    <property type="entry name" value="Rng_hydr_dOase-bsu"/>
</dbReference>
<dbReference type="Proteomes" id="UP000593802">
    <property type="component" value="Chromosome"/>
</dbReference>
<dbReference type="EMBL" id="AP023366">
    <property type="protein sequence ID" value="BCJ85214.1"/>
    <property type="molecule type" value="Genomic_DNA"/>
</dbReference>
<comment type="similarity">
    <text evidence="1">Belongs to the bacterial ring-hydroxylating dioxygenase beta subunit family.</text>
</comment>
<evidence type="ECO:0008006" key="5">
    <source>
        <dbReference type="Google" id="ProtNLM"/>
    </source>
</evidence>
<name>A0A7I8D542_9BACL</name>
<dbReference type="GO" id="GO:0019380">
    <property type="term" value="P:3-phenylpropionate catabolic process"/>
    <property type="evidence" value="ECO:0007669"/>
    <property type="project" value="TreeGrafter"/>
</dbReference>
<dbReference type="InterPro" id="IPR032710">
    <property type="entry name" value="NTF2-like_dom_sf"/>
</dbReference>
<dbReference type="PANTHER" id="PTHR41534:SF2">
    <property type="entry name" value="3-PHENYLPROPIONATE_CINNAMIC ACID DIOXYGENASE SUBUNIT BETA"/>
    <property type="match status" value="1"/>
</dbReference>
<dbReference type="Pfam" id="PF00866">
    <property type="entry name" value="Ring_hydroxyl_B"/>
    <property type="match status" value="1"/>
</dbReference>
<keyword evidence="2" id="KW-0560">Oxidoreductase</keyword>
<sequence length="123" mass="14558">MTFTREQVEDFLYLEADLMDQWKLIEWSELFAENGQYLVPPIGYPDADPNSTLFLIADDRFRLIEQAKRLMKRTAHVEYPHSTTRHMISNVRIEKITDGVAQVKCNFVAYRTKRQVLDVCRPY</sequence>
<proteinExistence type="inferred from homology"/>
<dbReference type="AlphaFoldDB" id="A0A7I8D542"/>